<evidence type="ECO:0000313" key="4">
    <source>
        <dbReference type="Proteomes" id="UP000694925"/>
    </source>
</evidence>
<sequence>MPRRIADDVKEEAAEMLKREGTTQREIAQKLKISPSSVSKINQDKLSSSRRSSISEARFVATSSRSPCSPQPCSIPPAPCVANQSDNSQQLSHADYEQIKKGNEELKKRNAKLSKENKELKIENEKLRKESERMEKKLDDKEKQLDKLIELCGKRK</sequence>
<evidence type="ECO:0000256" key="1">
    <source>
        <dbReference type="ARBA" id="ARBA00004123"/>
    </source>
</evidence>
<comment type="subcellular location">
    <subcellularLocation>
        <location evidence="1">Nucleus</location>
    </subcellularLocation>
</comment>
<dbReference type="GeneID" id="108630070"/>
<dbReference type="RefSeq" id="XP_017888622.1">
    <property type="nucleotide sequence ID" value="XM_018033133.2"/>
</dbReference>
<dbReference type="AlphaFoldDB" id="A0AAJ7S8W8"/>
<feature type="region of interest" description="Disordered" evidence="3">
    <location>
        <begin position="1"/>
        <end position="73"/>
    </location>
</feature>
<name>A0AAJ7S8W8_9HYME</name>
<protein>
    <submittedName>
        <fullName evidence="5 6">Uncharacterized protein LOC108630070</fullName>
    </submittedName>
</protein>
<dbReference type="GO" id="GO:0005634">
    <property type="term" value="C:nucleus"/>
    <property type="evidence" value="ECO:0007669"/>
    <property type="project" value="UniProtKB-SubCell"/>
</dbReference>
<feature type="coiled-coil region" evidence="2">
    <location>
        <begin position="96"/>
        <end position="151"/>
    </location>
</feature>
<evidence type="ECO:0000256" key="2">
    <source>
        <dbReference type="SAM" id="Coils"/>
    </source>
</evidence>
<evidence type="ECO:0000313" key="5">
    <source>
        <dbReference type="RefSeq" id="XP_017888622.1"/>
    </source>
</evidence>
<dbReference type="RefSeq" id="XP_026673574.1">
    <property type="nucleotide sequence ID" value="XM_026817773.1"/>
</dbReference>
<organism evidence="4 6">
    <name type="scientific">Ceratina calcarata</name>
    <dbReference type="NCBI Taxonomy" id="156304"/>
    <lineage>
        <taxon>Eukaryota</taxon>
        <taxon>Metazoa</taxon>
        <taxon>Ecdysozoa</taxon>
        <taxon>Arthropoda</taxon>
        <taxon>Hexapoda</taxon>
        <taxon>Insecta</taxon>
        <taxon>Pterygota</taxon>
        <taxon>Neoptera</taxon>
        <taxon>Endopterygota</taxon>
        <taxon>Hymenoptera</taxon>
        <taxon>Apocrita</taxon>
        <taxon>Aculeata</taxon>
        <taxon>Apoidea</taxon>
        <taxon>Anthophila</taxon>
        <taxon>Apidae</taxon>
        <taxon>Ceratina</taxon>
        <taxon>Zadontomerus</taxon>
    </lineage>
</organism>
<evidence type="ECO:0000313" key="6">
    <source>
        <dbReference type="RefSeq" id="XP_026673574.1"/>
    </source>
</evidence>
<dbReference type="Gene3D" id="1.10.10.60">
    <property type="entry name" value="Homeodomain-like"/>
    <property type="match status" value="1"/>
</dbReference>
<gene>
    <name evidence="5 6" type="primary">LOC108630070</name>
</gene>
<evidence type="ECO:0000256" key="3">
    <source>
        <dbReference type="SAM" id="MobiDB-lite"/>
    </source>
</evidence>
<dbReference type="Proteomes" id="UP000694925">
    <property type="component" value="Unplaced"/>
</dbReference>
<accession>A0AAJ7S8W8</accession>
<keyword evidence="4" id="KW-1185">Reference proteome</keyword>
<feature type="compositionally biased region" description="Polar residues" evidence="3">
    <location>
        <begin position="34"/>
        <end position="46"/>
    </location>
</feature>
<reference evidence="5 6" key="1">
    <citation type="submission" date="2025-04" db="UniProtKB">
        <authorList>
            <consortium name="RefSeq"/>
        </authorList>
    </citation>
    <scope>IDENTIFICATION</scope>
    <source>
        <tissue evidence="5 6">Whole body</tissue>
    </source>
</reference>
<dbReference type="KEGG" id="ccal:108630070"/>
<dbReference type="SUPFAM" id="SSF46689">
    <property type="entry name" value="Homeodomain-like"/>
    <property type="match status" value="1"/>
</dbReference>
<dbReference type="InterPro" id="IPR009057">
    <property type="entry name" value="Homeodomain-like_sf"/>
</dbReference>
<keyword evidence="2" id="KW-0175">Coiled coil</keyword>
<proteinExistence type="predicted"/>
<feature type="compositionally biased region" description="Basic and acidic residues" evidence="3">
    <location>
        <begin position="1"/>
        <end position="29"/>
    </location>
</feature>